<dbReference type="EMBL" id="QSMZ01000005">
    <property type="protein sequence ID" value="KAA6470660.1"/>
    <property type="molecule type" value="Genomic_DNA"/>
</dbReference>
<gene>
    <name evidence="5" type="ORF">DX932_09045</name>
</gene>
<dbReference type="Proteomes" id="UP000323321">
    <property type="component" value="Unassembled WGS sequence"/>
</dbReference>
<dbReference type="Pfam" id="PF09223">
    <property type="entry name" value="ZinT"/>
    <property type="match status" value="1"/>
</dbReference>
<sequence>MKIAFTKKVGILTISSMLVLVGCQTSGSSKKQEQTSESHTYENEHNHNHNHNHNHSHSHSHSHAHDEETEKIYEGYFEDNQVKDRSLSDWKGEWKSVYPYLQDGTLDEVFAYKAKHKGKMTAKEYKDYYNEGYQTDVNRIVIQGNTVTFYKNKEGNSGEYIYDGYEILTYDAGNRGVRYIFKLAEKTDGVPQYIQFSDHGIQPNKAGHYHLYWGDNREALLDEVIHWPTYYPSDMDGHDIAHEMMEH</sequence>
<accession>A0A9W7Q741</accession>
<dbReference type="RefSeq" id="WP_150158065.1">
    <property type="nucleotide sequence ID" value="NZ_QSMZ01000005.1"/>
</dbReference>
<protein>
    <submittedName>
        <fullName evidence="5">Metal-binding protein ZinT</fullName>
    </submittedName>
</protein>
<keyword evidence="2" id="KW-0862">Zinc</keyword>
<keyword evidence="1" id="KW-0732">Signal</keyword>
<dbReference type="InterPro" id="IPR012674">
    <property type="entry name" value="Calycin"/>
</dbReference>
<dbReference type="GO" id="GO:0008270">
    <property type="term" value="F:zinc ion binding"/>
    <property type="evidence" value="ECO:0007669"/>
    <property type="project" value="InterPro"/>
</dbReference>
<feature type="domain" description="ZinT" evidence="4">
    <location>
        <begin position="69"/>
        <end position="247"/>
    </location>
</feature>
<dbReference type="SUPFAM" id="SSF50814">
    <property type="entry name" value="Lipocalins"/>
    <property type="match status" value="1"/>
</dbReference>
<comment type="caution">
    <text evidence="5">The sequence shown here is derived from an EMBL/GenBank/DDBJ whole genome shotgun (WGS) entry which is preliminary data.</text>
</comment>
<evidence type="ECO:0000313" key="5">
    <source>
        <dbReference type="EMBL" id="KAA6470660.1"/>
    </source>
</evidence>
<organism evidence="5 6">
    <name type="scientific">Bacillus cereus</name>
    <dbReference type="NCBI Taxonomy" id="1396"/>
    <lineage>
        <taxon>Bacteria</taxon>
        <taxon>Bacillati</taxon>
        <taxon>Bacillota</taxon>
        <taxon>Bacilli</taxon>
        <taxon>Bacillales</taxon>
        <taxon>Bacillaceae</taxon>
        <taxon>Bacillus</taxon>
        <taxon>Bacillus cereus group</taxon>
    </lineage>
</organism>
<proteinExistence type="predicted"/>
<feature type="region of interest" description="Disordered" evidence="3">
    <location>
        <begin position="27"/>
        <end position="68"/>
    </location>
</feature>
<feature type="compositionally biased region" description="Basic residues" evidence="3">
    <location>
        <begin position="48"/>
        <end position="62"/>
    </location>
</feature>
<reference evidence="5 6" key="1">
    <citation type="submission" date="2018-08" db="EMBL/GenBank/DDBJ databases">
        <title>Bacillus phenotypic plasticity.</title>
        <authorList>
            <person name="Hurtado E."/>
        </authorList>
    </citation>
    <scope>NUCLEOTIDE SEQUENCE [LARGE SCALE GENOMIC DNA]</scope>
    <source>
        <strain evidence="5 6">111b</strain>
    </source>
</reference>
<evidence type="ECO:0000313" key="6">
    <source>
        <dbReference type="Proteomes" id="UP000323321"/>
    </source>
</evidence>
<evidence type="ECO:0000259" key="4">
    <source>
        <dbReference type="Pfam" id="PF09223"/>
    </source>
</evidence>
<evidence type="ECO:0000256" key="3">
    <source>
        <dbReference type="SAM" id="MobiDB-lite"/>
    </source>
</evidence>
<name>A0A9W7Q741_BACCE</name>
<feature type="compositionally biased region" description="Basic and acidic residues" evidence="3">
    <location>
        <begin position="30"/>
        <end position="47"/>
    </location>
</feature>
<dbReference type="PROSITE" id="PS51257">
    <property type="entry name" value="PROKAR_LIPOPROTEIN"/>
    <property type="match status" value="1"/>
</dbReference>
<evidence type="ECO:0000256" key="2">
    <source>
        <dbReference type="ARBA" id="ARBA00022833"/>
    </source>
</evidence>
<evidence type="ECO:0000256" key="1">
    <source>
        <dbReference type="ARBA" id="ARBA00022729"/>
    </source>
</evidence>
<dbReference type="Gene3D" id="2.40.128.20">
    <property type="match status" value="1"/>
</dbReference>
<dbReference type="AlphaFoldDB" id="A0A9W7Q741"/>
<dbReference type="InterPro" id="IPR015304">
    <property type="entry name" value="ZinT_dom"/>
</dbReference>